<reference evidence="4" key="1">
    <citation type="submission" date="2016-06" db="UniProtKB">
        <authorList>
            <consortium name="WormBaseParasite"/>
        </authorList>
    </citation>
    <scope>IDENTIFICATION</scope>
</reference>
<sequence length="215" mass="24197">MPHIEKVSKAVACFVQLLWIGVAHRSEAAIRRLVMRPKAPLSRGETVNVVYRVQWSSCEANYVREIVKRLQTRMGENVRAVRRMDELSLEVEHCVTSGHTFAFQNAEILGGLASAAQSTESQAGSQTRLGRREIRGERKPARLPAARMSPFTLAAWNVRSLLDNPRSNRPEWRMALVAQELARYKVDIASLSKIRFSEQGQLEDVGAGYTCFWSG</sequence>
<name>A0A183T089_SCHSO</name>
<dbReference type="AlphaFoldDB" id="A0A183T089"/>
<feature type="compositionally biased region" description="Basic and acidic residues" evidence="1">
    <location>
        <begin position="130"/>
        <end position="140"/>
    </location>
</feature>
<gene>
    <name evidence="2" type="ORF">SSLN_LOCUS9887</name>
</gene>
<evidence type="ECO:0000313" key="4">
    <source>
        <dbReference type="WBParaSite" id="SSLN_0001025301-mRNA-1"/>
    </source>
</evidence>
<feature type="region of interest" description="Disordered" evidence="1">
    <location>
        <begin position="117"/>
        <end position="141"/>
    </location>
</feature>
<accession>A0A183T089</accession>
<reference evidence="2 3" key="2">
    <citation type="submission" date="2018-11" db="EMBL/GenBank/DDBJ databases">
        <authorList>
            <consortium name="Pathogen Informatics"/>
        </authorList>
    </citation>
    <scope>NUCLEOTIDE SEQUENCE [LARGE SCALE GENOMIC DNA]</scope>
    <source>
        <strain evidence="2 3">NST_G2</strain>
    </source>
</reference>
<dbReference type="EMBL" id="UYSU01035518">
    <property type="protein sequence ID" value="VDL96272.1"/>
    <property type="molecule type" value="Genomic_DNA"/>
</dbReference>
<proteinExistence type="predicted"/>
<protein>
    <submittedName>
        <fullName evidence="4">Endo/exonuclease/phosphatase domain-containing protein</fullName>
    </submittedName>
</protein>
<organism evidence="4">
    <name type="scientific">Schistocephalus solidus</name>
    <name type="common">Tapeworm</name>
    <dbReference type="NCBI Taxonomy" id="70667"/>
    <lineage>
        <taxon>Eukaryota</taxon>
        <taxon>Metazoa</taxon>
        <taxon>Spiralia</taxon>
        <taxon>Lophotrochozoa</taxon>
        <taxon>Platyhelminthes</taxon>
        <taxon>Cestoda</taxon>
        <taxon>Eucestoda</taxon>
        <taxon>Diphyllobothriidea</taxon>
        <taxon>Diphyllobothriidae</taxon>
        <taxon>Schistocephalus</taxon>
    </lineage>
</organism>
<evidence type="ECO:0000313" key="2">
    <source>
        <dbReference type="EMBL" id="VDL96272.1"/>
    </source>
</evidence>
<evidence type="ECO:0000256" key="1">
    <source>
        <dbReference type="SAM" id="MobiDB-lite"/>
    </source>
</evidence>
<dbReference type="Proteomes" id="UP000275846">
    <property type="component" value="Unassembled WGS sequence"/>
</dbReference>
<keyword evidence="3" id="KW-1185">Reference proteome</keyword>
<dbReference type="WBParaSite" id="SSLN_0001025301-mRNA-1">
    <property type="protein sequence ID" value="SSLN_0001025301-mRNA-1"/>
    <property type="gene ID" value="SSLN_0001025301"/>
</dbReference>
<evidence type="ECO:0000313" key="3">
    <source>
        <dbReference type="Proteomes" id="UP000275846"/>
    </source>
</evidence>
<feature type="compositionally biased region" description="Polar residues" evidence="1">
    <location>
        <begin position="117"/>
        <end position="128"/>
    </location>
</feature>